<dbReference type="InterPro" id="IPR004695">
    <property type="entry name" value="SLAC1/Mae1/Ssu1/TehA"/>
</dbReference>
<keyword evidence="4 5" id="KW-0472">Membrane</keyword>
<dbReference type="AlphaFoldDB" id="A0A074JZ38"/>
<dbReference type="CDD" id="cd09322">
    <property type="entry name" value="TDT_TehA_like"/>
    <property type="match status" value="1"/>
</dbReference>
<evidence type="ECO:0000313" key="7">
    <source>
        <dbReference type="Proteomes" id="UP000027471"/>
    </source>
</evidence>
<dbReference type="OrthoDB" id="7835091at2"/>
<evidence type="ECO:0000256" key="4">
    <source>
        <dbReference type="ARBA" id="ARBA00023136"/>
    </source>
</evidence>
<feature type="transmembrane region" description="Helical" evidence="5">
    <location>
        <begin position="147"/>
        <end position="164"/>
    </location>
</feature>
<dbReference type="GO" id="GO:0005886">
    <property type="term" value="C:plasma membrane"/>
    <property type="evidence" value="ECO:0007669"/>
    <property type="project" value="TreeGrafter"/>
</dbReference>
<comment type="caution">
    <text evidence="6">The sequence shown here is derived from an EMBL/GenBank/DDBJ whole genome shotgun (WGS) entry which is preliminary data.</text>
</comment>
<dbReference type="PANTHER" id="PTHR37955:SF1">
    <property type="entry name" value="DEP DOMAIN-CONTAINING PROTEIN"/>
    <property type="match status" value="1"/>
</dbReference>
<dbReference type="Pfam" id="PF03595">
    <property type="entry name" value="SLAC1"/>
    <property type="match status" value="1"/>
</dbReference>
<dbReference type="eggNOG" id="COG1275">
    <property type="taxonomic scope" value="Bacteria"/>
</dbReference>
<dbReference type="PANTHER" id="PTHR37955">
    <property type="entry name" value="TELLURITE RESISTANCE PROTEIN TEHA"/>
    <property type="match status" value="1"/>
</dbReference>
<dbReference type="RefSeq" id="WP_038128942.1">
    <property type="nucleotide sequence ID" value="NZ_AUNB01000014.1"/>
</dbReference>
<dbReference type="InterPro" id="IPR038665">
    <property type="entry name" value="Voltage-dep_anion_channel_sf"/>
</dbReference>
<sequence>MSFAPAKPTPKGLFRRTPPAAFPPILGLMGLGVAWRRGVDQFALPPALAEALLGAVTLLALFAFVAYGVKFLRRPGVLHEDLRILPGRAGLAAIILSQYFVAVALAPYSSVASVIFWGTIALHLAFNIFVIIDLVRGPAEQRRVTPVWQLIFTGWIVGAVAAQVLGLATIAIWLFWASLISALGLWAISLQQFSRESVPAPLRPLLAIHLAPAALIGTAGATYNAEGIAQVMALLSAGYLITLVVSARWLLASGFTPLWGALTFPLAATAGCWLAVGGIWALPGALLLVVATVVIIPIAIKVIQLWMKGQLALKTNAAIA</sequence>
<feature type="transmembrane region" description="Helical" evidence="5">
    <location>
        <begin position="170"/>
        <end position="190"/>
    </location>
</feature>
<feature type="transmembrane region" description="Helical" evidence="5">
    <location>
        <begin position="202"/>
        <end position="222"/>
    </location>
</feature>
<feature type="transmembrane region" description="Helical" evidence="5">
    <location>
        <begin position="228"/>
        <end position="251"/>
    </location>
</feature>
<feature type="transmembrane region" description="Helical" evidence="5">
    <location>
        <begin position="21"/>
        <end position="39"/>
    </location>
</feature>
<reference evidence="6 7" key="1">
    <citation type="journal article" date="2015" name="Antonie Van Leeuwenhoek">
        <title>Thioclava indica sp. nov., isolated from surface seawater of the Indian Ocean.</title>
        <authorList>
            <person name="Liu Y."/>
            <person name="Lai Q."/>
            <person name="Du J."/>
            <person name="Xu H."/>
            <person name="Jiang L."/>
            <person name="Shao Z."/>
        </authorList>
    </citation>
    <scope>NUCLEOTIDE SEQUENCE [LARGE SCALE GENOMIC DNA]</scope>
    <source>
        <strain evidence="6 7">DT23-4</strain>
    </source>
</reference>
<gene>
    <name evidence="6" type="ORF">DT23_12200</name>
</gene>
<proteinExistence type="predicted"/>
<dbReference type="Proteomes" id="UP000027471">
    <property type="component" value="Unassembled WGS sequence"/>
</dbReference>
<protein>
    <recommendedName>
        <fullName evidence="8">Tellurium resistance protein</fullName>
    </recommendedName>
</protein>
<evidence type="ECO:0000256" key="3">
    <source>
        <dbReference type="ARBA" id="ARBA00022989"/>
    </source>
</evidence>
<feature type="transmembrane region" description="Helical" evidence="5">
    <location>
        <begin position="114"/>
        <end position="135"/>
    </location>
</feature>
<name>A0A074JZ38_9RHOB</name>
<feature type="transmembrane region" description="Helical" evidence="5">
    <location>
        <begin position="51"/>
        <end position="69"/>
    </location>
</feature>
<comment type="subcellular location">
    <subcellularLocation>
        <location evidence="1">Membrane</location>
        <topology evidence="1">Multi-pass membrane protein</topology>
    </subcellularLocation>
</comment>
<keyword evidence="7" id="KW-1185">Reference proteome</keyword>
<keyword evidence="2 5" id="KW-0812">Transmembrane</keyword>
<organism evidence="6 7">
    <name type="scientific">Thioclava indica</name>
    <dbReference type="NCBI Taxonomy" id="1353528"/>
    <lineage>
        <taxon>Bacteria</taxon>
        <taxon>Pseudomonadati</taxon>
        <taxon>Pseudomonadota</taxon>
        <taxon>Alphaproteobacteria</taxon>
        <taxon>Rhodobacterales</taxon>
        <taxon>Paracoccaceae</taxon>
        <taxon>Thioclava</taxon>
    </lineage>
</organism>
<accession>A0A074JZ38</accession>
<dbReference type="Gene3D" id="1.50.10.150">
    <property type="entry name" value="Voltage-dependent anion channel"/>
    <property type="match status" value="1"/>
</dbReference>
<dbReference type="EMBL" id="AUNB01000014">
    <property type="protein sequence ID" value="KEO60838.1"/>
    <property type="molecule type" value="Genomic_DNA"/>
</dbReference>
<evidence type="ECO:0000256" key="1">
    <source>
        <dbReference type="ARBA" id="ARBA00004141"/>
    </source>
</evidence>
<dbReference type="InterPro" id="IPR052951">
    <property type="entry name" value="Tellurite_res_ion_channel"/>
</dbReference>
<keyword evidence="3 5" id="KW-1133">Transmembrane helix</keyword>
<dbReference type="GO" id="GO:0046583">
    <property type="term" value="F:monoatomic cation efflux transmembrane transporter activity"/>
    <property type="evidence" value="ECO:0007669"/>
    <property type="project" value="TreeGrafter"/>
</dbReference>
<feature type="transmembrane region" description="Helical" evidence="5">
    <location>
        <begin position="258"/>
        <end position="280"/>
    </location>
</feature>
<evidence type="ECO:0000256" key="5">
    <source>
        <dbReference type="SAM" id="Phobius"/>
    </source>
</evidence>
<evidence type="ECO:0000313" key="6">
    <source>
        <dbReference type="EMBL" id="KEO60838.1"/>
    </source>
</evidence>
<feature type="transmembrane region" description="Helical" evidence="5">
    <location>
        <begin position="286"/>
        <end position="306"/>
    </location>
</feature>
<evidence type="ECO:0000256" key="2">
    <source>
        <dbReference type="ARBA" id="ARBA00022692"/>
    </source>
</evidence>
<evidence type="ECO:0008006" key="8">
    <source>
        <dbReference type="Google" id="ProtNLM"/>
    </source>
</evidence>
<dbReference type="STRING" id="1353528.DT23_12200"/>
<feature type="transmembrane region" description="Helical" evidence="5">
    <location>
        <begin position="89"/>
        <end position="108"/>
    </location>
</feature>